<dbReference type="Gene3D" id="3.50.50.60">
    <property type="entry name" value="FAD/NAD(P)-binding domain"/>
    <property type="match status" value="2"/>
</dbReference>
<proteinExistence type="inferred from homology"/>
<accession>A0A1Y1RY70</accession>
<dbReference type="CDD" id="cd02947">
    <property type="entry name" value="TRX_family"/>
    <property type="match status" value="1"/>
</dbReference>
<sequence length="427" mass="47399">MAGKITEINQDQYEAAVLNKPLAVLDFYSTECPPCEALATKFEPLSELYGDDVAFVKIFRQENRELAKKLDVTGSPTLLFYKDGEIVGDRLAGGIKRSDIMRNLDALLPEEKVKEIRAKIEEKTTETDVVVLGGGPAGLTAGVYLAQARLKTILVDIALPGGYVATTHQVSNYPGFVEAQNGYMLSHYMSEQAKANGVEFRAAVEIDYVDLDCRCLKIDGYETIKARKLVIATGSRPRPLGVPGEQEYAGNGISYCATCDAKYFQDKEVVVIGGGNSAIEESLFISKFAKKITVVHQFDHLQANREAQEKAFADPAIEFLFEHEPREFRKYGSMDMGVVVEDLKTGERREVRTNGIFVFVGFMPNIEMFDDRLKLDQWGYLQTDEEMRTNLPGVFAAGDVKSKRYRQITTAVSDGTIAAIAVTKEME</sequence>
<dbReference type="Pfam" id="PF07992">
    <property type="entry name" value="Pyr_redox_2"/>
    <property type="match status" value="1"/>
</dbReference>
<dbReference type="InterPro" id="IPR036188">
    <property type="entry name" value="FAD/NAD-bd_sf"/>
</dbReference>
<dbReference type="EMBL" id="MWQY01000009">
    <property type="protein sequence ID" value="ORC35401.1"/>
    <property type="molecule type" value="Genomic_DNA"/>
</dbReference>
<dbReference type="InterPro" id="IPR008255">
    <property type="entry name" value="Pyr_nucl-diS_OxRdtase_2_AS"/>
</dbReference>
<evidence type="ECO:0000256" key="5">
    <source>
        <dbReference type="ARBA" id="ARBA00023157"/>
    </source>
</evidence>
<dbReference type="STRING" id="1963862.B4O97_09525"/>
<dbReference type="OrthoDB" id="9806179at2"/>
<keyword evidence="3" id="KW-0274">FAD</keyword>
<keyword evidence="6" id="KW-0676">Redox-active center</keyword>
<dbReference type="PANTHER" id="PTHR48105">
    <property type="entry name" value="THIOREDOXIN REDUCTASE 1-RELATED-RELATED"/>
    <property type="match status" value="1"/>
</dbReference>
<dbReference type="RefSeq" id="WP_083050357.1">
    <property type="nucleotide sequence ID" value="NZ_CAXXQO010000003.1"/>
</dbReference>
<dbReference type="PROSITE" id="PS00573">
    <property type="entry name" value="PYRIDINE_REDOX_2"/>
    <property type="match status" value="1"/>
</dbReference>
<protein>
    <recommendedName>
        <fullName evidence="7">Thioredoxin domain-containing protein</fullName>
    </recommendedName>
</protein>
<dbReference type="Proteomes" id="UP000192343">
    <property type="component" value="Unassembled WGS sequence"/>
</dbReference>
<evidence type="ECO:0000256" key="4">
    <source>
        <dbReference type="ARBA" id="ARBA00023002"/>
    </source>
</evidence>
<comment type="similarity">
    <text evidence="1">Belongs to the class-II pyridine nucleotide-disulfide oxidoreductase family.</text>
</comment>
<dbReference type="SUPFAM" id="SSF51905">
    <property type="entry name" value="FAD/NAD(P)-binding domain"/>
    <property type="match status" value="1"/>
</dbReference>
<comment type="caution">
    <text evidence="8">The sequence shown here is derived from an EMBL/GenBank/DDBJ whole genome shotgun (WGS) entry which is preliminary data.</text>
</comment>
<dbReference type="SUPFAM" id="SSF52833">
    <property type="entry name" value="Thioredoxin-like"/>
    <property type="match status" value="1"/>
</dbReference>
<evidence type="ECO:0000313" key="9">
    <source>
        <dbReference type="Proteomes" id="UP000192343"/>
    </source>
</evidence>
<dbReference type="InterPro" id="IPR050097">
    <property type="entry name" value="Ferredoxin-NADP_redctase_2"/>
</dbReference>
<evidence type="ECO:0000256" key="6">
    <source>
        <dbReference type="ARBA" id="ARBA00023284"/>
    </source>
</evidence>
<dbReference type="Gene3D" id="3.40.30.10">
    <property type="entry name" value="Glutaredoxin"/>
    <property type="match status" value="1"/>
</dbReference>
<dbReference type="GO" id="GO:0016668">
    <property type="term" value="F:oxidoreductase activity, acting on a sulfur group of donors, NAD(P) as acceptor"/>
    <property type="evidence" value="ECO:0007669"/>
    <property type="project" value="UniProtKB-ARBA"/>
</dbReference>
<organism evidence="8 9">
    <name type="scientific">Marispirochaeta aestuarii</name>
    <dbReference type="NCBI Taxonomy" id="1963862"/>
    <lineage>
        <taxon>Bacteria</taxon>
        <taxon>Pseudomonadati</taxon>
        <taxon>Spirochaetota</taxon>
        <taxon>Spirochaetia</taxon>
        <taxon>Spirochaetales</taxon>
        <taxon>Spirochaetaceae</taxon>
        <taxon>Marispirochaeta</taxon>
    </lineage>
</organism>
<keyword evidence="2" id="KW-0285">Flavoprotein</keyword>
<keyword evidence="5" id="KW-1015">Disulfide bond</keyword>
<dbReference type="Pfam" id="PF00085">
    <property type="entry name" value="Thioredoxin"/>
    <property type="match status" value="1"/>
</dbReference>
<gene>
    <name evidence="8" type="ORF">B4O97_09525</name>
</gene>
<dbReference type="AlphaFoldDB" id="A0A1Y1RY70"/>
<evidence type="ECO:0000256" key="3">
    <source>
        <dbReference type="ARBA" id="ARBA00022827"/>
    </source>
</evidence>
<dbReference type="PRINTS" id="PR00368">
    <property type="entry name" value="FADPNR"/>
</dbReference>
<dbReference type="InterPro" id="IPR036249">
    <property type="entry name" value="Thioredoxin-like_sf"/>
</dbReference>
<dbReference type="InterPro" id="IPR013766">
    <property type="entry name" value="Thioredoxin_domain"/>
</dbReference>
<evidence type="ECO:0000256" key="1">
    <source>
        <dbReference type="ARBA" id="ARBA00009333"/>
    </source>
</evidence>
<evidence type="ECO:0000256" key="2">
    <source>
        <dbReference type="ARBA" id="ARBA00022630"/>
    </source>
</evidence>
<dbReference type="PRINTS" id="PR00469">
    <property type="entry name" value="PNDRDTASEII"/>
</dbReference>
<reference evidence="8 9" key="1">
    <citation type="submission" date="2017-03" db="EMBL/GenBank/DDBJ databases">
        <title>Draft Genome sequence of Marispirochaeta sp. strain JC444.</title>
        <authorList>
            <person name="Shivani Y."/>
            <person name="Subhash Y."/>
            <person name="Sasikala C."/>
            <person name="Ramana C."/>
        </authorList>
    </citation>
    <scope>NUCLEOTIDE SEQUENCE [LARGE SCALE GENOMIC DNA]</scope>
    <source>
        <strain evidence="8 9">JC444</strain>
    </source>
</reference>
<evidence type="ECO:0000259" key="7">
    <source>
        <dbReference type="PROSITE" id="PS51352"/>
    </source>
</evidence>
<keyword evidence="9" id="KW-1185">Reference proteome</keyword>
<keyword evidence="4" id="KW-0560">Oxidoreductase</keyword>
<feature type="domain" description="Thioredoxin" evidence="7">
    <location>
        <begin position="1"/>
        <end position="109"/>
    </location>
</feature>
<dbReference type="PROSITE" id="PS51352">
    <property type="entry name" value="THIOREDOXIN_2"/>
    <property type="match status" value="1"/>
</dbReference>
<name>A0A1Y1RY70_9SPIO</name>
<evidence type="ECO:0000313" key="8">
    <source>
        <dbReference type="EMBL" id="ORC35401.1"/>
    </source>
</evidence>
<dbReference type="InterPro" id="IPR023753">
    <property type="entry name" value="FAD/NAD-binding_dom"/>
</dbReference>